<name>A0A2T2YLT2_9BACT</name>
<dbReference type="InterPro" id="IPR001279">
    <property type="entry name" value="Metallo-B-lactamas"/>
</dbReference>
<reference evidence="2 3" key="1">
    <citation type="submission" date="2018-03" db="EMBL/GenBank/DDBJ databases">
        <title>Adhaeribacter sp. HMF7605 Genome sequencing and assembly.</title>
        <authorList>
            <person name="Kang H."/>
            <person name="Kang J."/>
            <person name="Cha I."/>
            <person name="Kim H."/>
            <person name="Joh K."/>
        </authorList>
    </citation>
    <scope>NUCLEOTIDE SEQUENCE [LARGE SCALE GENOMIC DNA]</scope>
    <source>
        <strain evidence="2 3">HMF7605</strain>
    </source>
</reference>
<dbReference type="GO" id="GO:0016787">
    <property type="term" value="F:hydrolase activity"/>
    <property type="evidence" value="ECO:0007669"/>
    <property type="project" value="UniProtKB-KW"/>
</dbReference>
<dbReference type="AlphaFoldDB" id="A0A2T2YLT2"/>
<dbReference type="Proteomes" id="UP000240357">
    <property type="component" value="Unassembled WGS sequence"/>
</dbReference>
<feature type="domain" description="Metallo-beta-lactamase" evidence="1">
    <location>
        <begin position="18"/>
        <end position="222"/>
    </location>
</feature>
<dbReference type="SUPFAM" id="SSF56281">
    <property type="entry name" value="Metallo-hydrolase/oxidoreductase"/>
    <property type="match status" value="1"/>
</dbReference>
<comment type="caution">
    <text evidence="2">The sequence shown here is derived from an EMBL/GenBank/DDBJ whole genome shotgun (WGS) entry which is preliminary data.</text>
</comment>
<dbReference type="Gene3D" id="3.60.15.10">
    <property type="entry name" value="Ribonuclease Z/Hydroxyacylglutathione hydrolase-like"/>
    <property type="match status" value="1"/>
</dbReference>
<keyword evidence="2" id="KW-0378">Hydrolase</keyword>
<evidence type="ECO:0000313" key="2">
    <source>
        <dbReference type="EMBL" id="PSR56449.1"/>
    </source>
</evidence>
<dbReference type="InterPro" id="IPR050855">
    <property type="entry name" value="NDM-1-like"/>
</dbReference>
<dbReference type="EMBL" id="PYFT01000001">
    <property type="protein sequence ID" value="PSR56449.1"/>
    <property type="molecule type" value="Genomic_DNA"/>
</dbReference>
<dbReference type="SMART" id="SM00849">
    <property type="entry name" value="Lactamase_B"/>
    <property type="match status" value="1"/>
</dbReference>
<dbReference type="PANTHER" id="PTHR42951:SF15">
    <property type="entry name" value="METALLO-BETA-LACTAMASE SUPERFAMILY PROTEIN"/>
    <property type="match status" value="1"/>
</dbReference>
<dbReference type="Pfam" id="PF00753">
    <property type="entry name" value="Lactamase_B"/>
    <property type="match status" value="1"/>
</dbReference>
<gene>
    <name evidence="2" type="ORF">AHMF7605_24600</name>
</gene>
<keyword evidence="3" id="KW-1185">Reference proteome</keyword>
<dbReference type="OrthoDB" id="9802248at2"/>
<evidence type="ECO:0000313" key="3">
    <source>
        <dbReference type="Proteomes" id="UP000240357"/>
    </source>
</evidence>
<dbReference type="PANTHER" id="PTHR42951">
    <property type="entry name" value="METALLO-BETA-LACTAMASE DOMAIN-CONTAINING"/>
    <property type="match status" value="1"/>
</dbReference>
<dbReference type="CDD" id="cd07721">
    <property type="entry name" value="yflN-like_MBL-fold"/>
    <property type="match status" value="1"/>
</dbReference>
<protein>
    <submittedName>
        <fullName evidence="2">MBL fold metallo-hydrolase</fullName>
    </submittedName>
</protein>
<sequence>MNHYVLEVQFTFEGVAKALYPVILQNDQELILIDGGYAGFIPLLEAAAHQQGLSLQDLTGIIITHHDMDHLGCLFELKEKYPTIKIYSPEMEEPYINGQKKSLRLQQAESLYESLPEEQKPGAYAFQEMLKQIKPVLVDATFAEGELPFLPGVRVLKTPGHMPGHISLYLPESKTLIAADAVVIEKNELEIANPDFTLDLKEAVKSIKKLQQLDIQKLVCYHGGVLTGDISQKLDKLIRKYANL</sequence>
<evidence type="ECO:0000259" key="1">
    <source>
        <dbReference type="SMART" id="SM00849"/>
    </source>
</evidence>
<accession>A0A2T2YLT2</accession>
<dbReference type="InterPro" id="IPR036866">
    <property type="entry name" value="RibonucZ/Hydroxyglut_hydro"/>
</dbReference>
<dbReference type="RefSeq" id="WP_106932627.1">
    <property type="nucleotide sequence ID" value="NZ_PYFT01000001.1"/>
</dbReference>
<proteinExistence type="predicted"/>
<organism evidence="2 3">
    <name type="scientific">Adhaeribacter arboris</name>
    <dbReference type="NCBI Taxonomy" id="2072846"/>
    <lineage>
        <taxon>Bacteria</taxon>
        <taxon>Pseudomonadati</taxon>
        <taxon>Bacteroidota</taxon>
        <taxon>Cytophagia</taxon>
        <taxon>Cytophagales</taxon>
        <taxon>Hymenobacteraceae</taxon>
        <taxon>Adhaeribacter</taxon>
    </lineage>
</organism>